<proteinExistence type="predicted"/>
<gene>
    <name evidence="2" type="ORF">C7I85_06140</name>
</gene>
<comment type="caution">
    <text evidence="2">The sequence shown here is derived from an EMBL/GenBank/DDBJ whole genome shotgun (WGS) entry which is preliminary data.</text>
</comment>
<keyword evidence="3" id="KW-1185">Reference proteome</keyword>
<dbReference type="Proteomes" id="UP000240653">
    <property type="component" value="Unassembled WGS sequence"/>
</dbReference>
<sequence>MAINYLSHETLEVAAVFCKDDDTWDWQFHMDYLDVLRDLVDEGLFNEGRPEDDLAQSLMFRSTSDLNASERHLFEESLQPLLEARCSDPVKFAAEYQRRGSGRSRQHRSHQGRLAA</sequence>
<dbReference type="EMBL" id="PXYL01000002">
    <property type="protein sequence ID" value="PSJ63124.1"/>
    <property type="molecule type" value="Genomic_DNA"/>
</dbReference>
<evidence type="ECO:0000256" key="1">
    <source>
        <dbReference type="SAM" id="MobiDB-lite"/>
    </source>
</evidence>
<accession>A0A2P7SKV9</accession>
<evidence type="ECO:0000313" key="2">
    <source>
        <dbReference type="EMBL" id="PSJ63124.1"/>
    </source>
</evidence>
<dbReference type="AlphaFoldDB" id="A0A2P7SKV9"/>
<feature type="region of interest" description="Disordered" evidence="1">
    <location>
        <begin position="97"/>
        <end position="116"/>
    </location>
</feature>
<feature type="compositionally biased region" description="Basic residues" evidence="1">
    <location>
        <begin position="100"/>
        <end position="116"/>
    </location>
</feature>
<reference evidence="2 3" key="1">
    <citation type="submission" date="2018-03" db="EMBL/GenBank/DDBJ databases">
        <title>The draft genome of Mesorhizobium soli JCM 19897.</title>
        <authorList>
            <person name="Li L."/>
            <person name="Liu L."/>
            <person name="Liang L."/>
            <person name="Wang T."/>
            <person name="Zhang X."/>
        </authorList>
    </citation>
    <scope>NUCLEOTIDE SEQUENCE [LARGE SCALE GENOMIC DNA]</scope>
    <source>
        <strain evidence="2 3">JCM 19897</strain>
    </source>
</reference>
<name>A0A2P7SKV9_9HYPH</name>
<evidence type="ECO:0000313" key="3">
    <source>
        <dbReference type="Proteomes" id="UP000240653"/>
    </source>
</evidence>
<organism evidence="2 3">
    <name type="scientific">Pseudaminobacter soli</name>
    <name type="common">ex Li et al. 2025</name>
    <dbReference type="NCBI Taxonomy" id="1295366"/>
    <lineage>
        <taxon>Bacteria</taxon>
        <taxon>Pseudomonadati</taxon>
        <taxon>Pseudomonadota</taxon>
        <taxon>Alphaproteobacteria</taxon>
        <taxon>Hyphomicrobiales</taxon>
        <taxon>Phyllobacteriaceae</taxon>
        <taxon>Pseudaminobacter</taxon>
    </lineage>
</organism>
<dbReference type="OrthoDB" id="8068187at2"/>
<dbReference type="RefSeq" id="WP_106723036.1">
    <property type="nucleotide sequence ID" value="NZ_PXYL01000002.1"/>
</dbReference>
<protein>
    <submittedName>
        <fullName evidence="2">Uncharacterized protein</fullName>
    </submittedName>
</protein>